<name>A0A1V2LRB8_PICKU</name>
<gene>
    <name evidence="1" type="ORF">BOH78_1099</name>
</gene>
<evidence type="ECO:0000313" key="1">
    <source>
        <dbReference type="EMBL" id="ONH76381.1"/>
    </source>
</evidence>
<evidence type="ECO:0000313" key="2">
    <source>
        <dbReference type="Proteomes" id="UP000189274"/>
    </source>
</evidence>
<organism evidence="1 2">
    <name type="scientific">Pichia kudriavzevii</name>
    <name type="common">Yeast</name>
    <name type="synonym">Issatchenkia orientalis</name>
    <dbReference type="NCBI Taxonomy" id="4909"/>
    <lineage>
        <taxon>Eukaryota</taxon>
        <taxon>Fungi</taxon>
        <taxon>Dikarya</taxon>
        <taxon>Ascomycota</taxon>
        <taxon>Saccharomycotina</taxon>
        <taxon>Pichiomycetes</taxon>
        <taxon>Pichiales</taxon>
        <taxon>Pichiaceae</taxon>
        <taxon>Pichia</taxon>
    </lineage>
</organism>
<dbReference type="VEuPathDB" id="FungiDB:C5L36_0C09480"/>
<dbReference type="Gene3D" id="1.10.510.10">
    <property type="entry name" value="Transferase(Phosphotransferase) domain 1"/>
    <property type="match status" value="1"/>
</dbReference>
<dbReference type="InterPro" id="IPR011009">
    <property type="entry name" value="Kinase-like_dom_sf"/>
</dbReference>
<sequence length="76" mass="9328">MLCWDISDRYTIQQILDDTYLKDIRNLDEEPSREESFDFSFEWKARTINDMKLLLHEEVETFKQRKKMVVPKYYGS</sequence>
<dbReference type="GO" id="GO:0016301">
    <property type="term" value="F:kinase activity"/>
    <property type="evidence" value="ECO:0007669"/>
    <property type="project" value="UniProtKB-KW"/>
</dbReference>
<accession>A0A1V2LRB8</accession>
<comment type="caution">
    <text evidence="1">The sequence shown here is derived from an EMBL/GenBank/DDBJ whole genome shotgun (WGS) entry which is preliminary data.</text>
</comment>
<proteinExistence type="predicted"/>
<dbReference type="EMBL" id="MQVM01000004">
    <property type="protein sequence ID" value="ONH76381.1"/>
    <property type="molecule type" value="Genomic_DNA"/>
</dbReference>
<dbReference type="AlphaFoldDB" id="A0A1V2LRB8"/>
<reference evidence="2" key="1">
    <citation type="journal article" date="2017" name="Genome Announc.">
        <title>Genome sequences of Cyberlindnera fabianii 65, Pichia kudriavzevii 129, and Saccharomyces cerevisiae 131 isolated from fermented masau fruits in Zimbabwe.</title>
        <authorList>
            <person name="van Rijswijck I.M.H."/>
            <person name="Derks M.F.L."/>
            <person name="Abee T."/>
            <person name="de Ridder D."/>
            <person name="Smid E.J."/>
        </authorList>
    </citation>
    <scope>NUCLEOTIDE SEQUENCE [LARGE SCALE GENOMIC DNA]</scope>
    <source>
        <strain evidence="2">129</strain>
    </source>
</reference>
<keyword evidence="1" id="KW-0418">Kinase</keyword>
<protein>
    <submittedName>
        <fullName evidence="1">Sporulation-specific mitogen-activated protein kinase SMK1</fullName>
    </submittedName>
</protein>
<dbReference type="SUPFAM" id="SSF56112">
    <property type="entry name" value="Protein kinase-like (PK-like)"/>
    <property type="match status" value="1"/>
</dbReference>
<keyword evidence="1" id="KW-0808">Transferase</keyword>
<dbReference type="Proteomes" id="UP000189274">
    <property type="component" value="Unassembled WGS sequence"/>
</dbReference>
<dbReference type="Gene3D" id="3.30.200.20">
    <property type="entry name" value="Phosphorylase Kinase, domain 1"/>
    <property type="match status" value="1"/>
</dbReference>